<reference evidence="1 2" key="1">
    <citation type="submission" date="2024-02" db="EMBL/GenBank/DDBJ databases">
        <title>Deinococcus carri NBRC 110142.</title>
        <authorList>
            <person name="Ichikawa N."/>
            <person name="Katano-Makiyama Y."/>
            <person name="Hidaka K."/>
        </authorList>
    </citation>
    <scope>NUCLEOTIDE SEQUENCE [LARGE SCALE GENOMIC DNA]</scope>
    <source>
        <strain evidence="1 2">NBRC 110142</strain>
    </source>
</reference>
<dbReference type="EMBL" id="BAABRP010000009">
    <property type="protein sequence ID" value="GAA5513634.1"/>
    <property type="molecule type" value="Genomic_DNA"/>
</dbReference>
<sequence>MLQLAPLGRLGFVTLQHRQQHGQVGCLYHSLYALLGDEALLEHANDVSAPRYYARLAAAGMLVSSLWCTEPGFSSTPTAFWESLRRRFTAASPGGAAHAPLLVNIGGATPGWLHQVAVLLPISPGEDIVHVSDSNFHEPLQFTWDGFLHSDYAQAYRVEMLGPADLDAYA</sequence>
<keyword evidence="2" id="KW-1185">Reference proteome</keyword>
<organism evidence="1 2">
    <name type="scientific">Deinococcus carri</name>
    <dbReference type="NCBI Taxonomy" id="1211323"/>
    <lineage>
        <taxon>Bacteria</taxon>
        <taxon>Thermotogati</taxon>
        <taxon>Deinococcota</taxon>
        <taxon>Deinococci</taxon>
        <taxon>Deinococcales</taxon>
        <taxon>Deinococcaceae</taxon>
        <taxon>Deinococcus</taxon>
    </lineage>
</organism>
<accession>A0ABP9W8J3</accession>
<name>A0ABP9W8J3_9DEIO</name>
<comment type="caution">
    <text evidence="1">The sequence shown here is derived from an EMBL/GenBank/DDBJ whole genome shotgun (WGS) entry which is preliminary data.</text>
</comment>
<evidence type="ECO:0000313" key="2">
    <source>
        <dbReference type="Proteomes" id="UP001401887"/>
    </source>
</evidence>
<gene>
    <name evidence="1" type="ORF">Dcar01_02378</name>
</gene>
<dbReference type="Proteomes" id="UP001401887">
    <property type="component" value="Unassembled WGS sequence"/>
</dbReference>
<evidence type="ECO:0000313" key="1">
    <source>
        <dbReference type="EMBL" id="GAA5513634.1"/>
    </source>
</evidence>
<proteinExistence type="predicted"/>
<protein>
    <submittedName>
        <fullName evidence="1">Uncharacterized protein</fullName>
    </submittedName>
</protein>